<evidence type="ECO:0000259" key="7">
    <source>
        <dbReference type="PROSITE" id="PS50950"/>
    </source>
</evidence>
<keyword evidence="9" id="KW-1185">Reference proteome</keyword>
<dbReference type="PROSITE" id="PS50950">
    <property type="entry name" value="ZF_THAP"/>
    <property type="match status" value="1"/>
</dbReference>
<keyword evidence="5 6" id="KW-0238">DNA-binding</keyword>
<dbReference type="Gene3D" id="6.20.210.20">
    <property type="entry name" value="THAP domain"/>
    <property type="match status" value="1"/>
</dbReference>
<dbReference type="InterPro" id="IPR038441">
    <property type="entry name" value="THAP_Znf_sf"/>
</dbReference>
<dbReference type="Proteomes" id="UP001075354">
    <property type="component" value="Chromosome 14"/>
</dbReference>
<evidence type="ECO:0000313" key="9">
    <source>
        <dbReference type="Proteomes" id="UP001075354"/>
    </source>
</evidence>
<feature type="domain" description="THAP-type" evidence="7">
    <location>
        <begin position="1"/>
        <end position="61"/>
    </location>
</feature>
<name>A0AAV7X3A2_9NEOP</name>
<keyword evidence="3 6" id="KW-0863">Zinc-finger</keyword>
<dbReference type="InterPro" id="IPR027806">
    <property type="entry name" value="HARBI1_dom"/>
</dbReference>
<organism evidence="8 9">
    <name type="scientific">Megalurothrips usitatus</name>
    <name type="common">bean blossom thrips</name>
    <dbReference type="NCBI Taxonomy" id="439358"/>
    <lineage>
        <taxon>Eukaryota</taxon>
        <taxon>Metazoa</taxon>
        <taxon>Ecdysozoa</taxon>
        <taxon>Arthropoda</taxon>
        <taxon>Hexapoda</taxon>
        <taxon>Insecta</taxon>
        <taxon>Pterygota</taxon>
        <taxon>Neoptera</taxon>
        <taxon>Paraneoptera</taxon>
        <taxon>Thysanoptera</taxon>
        <taxon>Terebrantia</taxon>
        <taxon>Thripoidea</taxon>
        <taxon>Thripidae</taxon>
        <taxon>Megalurothrips</taxon>
    </lineage>
</organism>
<evidence type="ECO:0000313" key="8">
    <source>
        <dbReference type="EMBL" id="KAJ1520393.1"/>
    </source>
</evidence>
<dbReference type="EMBL" id="JAPTSV010000014">
    <property type="protein sequence ID" value="KAJ1520393.1"/>
    <property type="molecule type" value="Genomic_DNA"/>
</dbReference>
<evidence type="ECO:0000256" key="1">
    <source>
        <dbReference type="ARBA" id="ARBA00001968"/>
    </source>
</evidence>
<dbReference type="Pfam" id="PF13359">
    <property type="entry name" value="DDE_Tnp_4"/>
    <property type="match status" value="1"/>
</dbReference>
<dbReference type="GO" id="GO:0008270">
    <property type="term" value="F:zinc ion binding"/>
    <property type="evidence" value="ECO:0007669"/>
    <property type="project" value="UniProtKB-KW"/>
</dbReference>
<dbReference type="Pfam" id="PF05485">
    <property type="entry name" value="THAP"/>
    <property type="match status" value="1"/>
</dbReference>
<dbReference type="InterPro" id="IPR006612">
    <property type="entry name" value="THAP_Znf"/>
</dbReference>
<keyword evidence="2" id="KW-0479">Metal-binding</keyword>
<evidence type="ECO:0000256" key="3">
    <source>
        <dbReference type="ARBA" id="ARBA00022771"/>
    </source>
</evidence>
<dbReference type="AlphaFoldDB" id="A0AAV7X3A2"/>
<dbReference type="GO" id="GO:0003677">
    <property type="term" value="F:DNA binding"/>
    <property type="evidence" value="ECO:0007669"/>
    <property type="project" value="UniProtKB-UniRule"/>
</dbReference>
<reference evidence="8" key="1">
    <citation type="submission" date="2022-12" db="EMBL/GenBank/DDBJ databases">
        <title>Chromosome-level genome assembly of the bean flower thrips Megalurothrips usitatus.</title>
        <authorList>
            <person name="Ma L."/>
            <person name="Liu Q."/>
            <person name="Li H."/>
            <person name="Cai W."/>
        </authorList>
    </citation>
    <scope>NUCLEOTIDE SEQUENCE</scope>
    <source>
        <strain evidence="8">Cailab_2022a</strain>
    </source>
</reference>
<evidence type="ECO:0000256" key="4">
    <source>
        <dbReference type="ARBA" id="ARBA00022833"/>
    </source>
</evidence>
<comment type="cofactor">
    <cofactor evidence="1">
        <name>a divalent metal cation</name>
        <dbReference type="ChEBI" id="CHEBI:60240"/>
    </cofactor>
</comment>
<accession>A0AAV7X3A2</accession>
<dbReference type="PANTHER" id="PTHR23080">
    <property type="entry name" value="THAP DOMAIN PROTEIN"/>
    <property type="match status" value="1"/>
</dbReference>
<proteinExistence type="predicted"/>
<gene>
    <name evidence="8" type="ORF">ONE63_003528</name>
</gene>
<evidence type="ECO:0000256" key="6">
    <source>
        <dbReference type="PROSITE-ProRule" id="PRU00309"/>
    </source>
</evidence>
<dbReference type="PANTHER" id="PTHR23080:SF141">
    <property type="entry name" value="TRANSPOSASE HELIX-TURN-HELIX DOMAIN-CONTAINING PROTEIN"/>
    <property type="match status" value="1"/>
</dbReference>
<evidence type="ECO:0000256" key="2">
    <source>
        <dbReference type="ARBA" id="ARBA00022723"/>
    </source>
</evidence>
<evidence type="ECO:0000256" key="5">
    <source>
        <dbReference type="ARBA" id="ARBA00023125"/>
    </source>
</evidence>
<comment type="caution">
    <text evidence="8">The sequence shown here is derived from an EMBL/GenBank/DDBJ whole genome shotgun (WGS) entry which is preliminary data.</text>
</comment>
<keyword evidence="4" id="KW-0862">Zinc</keyword>
<protein>
    <recommendedName>
        <fullName evidence="7">THAP-type domain-containing protein</fullName>
    </recommendedName>
</protein>
<dbReference type="SUPFAM" id="SSF57716">
    <property type="entry name" value="Glucocorticoid receptor-like (DNA-binding domain)"/>
    <property type="match status" value="1"/>
</dbReference>
<sequence>MHQVPKDEGERQKWAIAIKTGKKLGDKITVCSKHFQQEDYIITMGTGKKRRLKPGVIPSQNLPKRMHDKAVTSPLKRRWQDRADRVKKRAVRLKDVGVQVDFENCASVVSNVSCNRRLISATGIHSVQLLNSLAKCCDEIAPESGLKKFSLCARDRIVLCMMKIKLNISFLALAAIFDLNNSQTVANYFYDTVIVLSRVLKSVVFWPEKEDVLKNMPRSFSKFRSTRALLDAYEIPVEKPKCIRCIRLYSHYKKNFTAKVMMVCTPSGFISLCAEAYGGRASDKVVTKHTKVYEKCYPGDALMVDKGFAIDDECKEYMINVIRPPFQRNKKYSKSESVQCAKIARAKVHVERVIQRVREFELLRGKIPWNVCPYLDSLVMIASGLVNLSNPIMALDKY</sequence>